<protein>
    <recommendedName>
        <fullName evidence="4">Phosphatidate cytidylyltransferase</fullName>
    </recommendedName>
</protein>
<accession>A0ABW6BK38</accession>
<comment type="caution">
    <text evidence="2">The sequence shown here is derived from an EMBL/GenBank/DDBJ whole genome shotgun (WGS) entry which is preliminary data.</text>
</comment>
<dbReference type="Proteomes" id="UP001597525">
    <property type="component" value="Unassembled WGS sequence"/>
</dbReference>
<evidence type="ECO:0000256" key="1">
    <source>
        <dbReference type="SAM" id="Phobius"/>
    </source>
</evidence>
<keyword evidence="1" id="KW-1133">Transmembrane helix</keyword>
<gene>
    <name evidence="2" type="ORF">ACFS7Y_16285</name>
</gene>
<reference evidence="3" key="1">
    <citation type="journal article" date="2019" name="Int. J. Syst. Evol. Microbiol.">
        <title>The Global Catalogue of Microorganisms (GCM) 10K type strain sequencing project: providing services to taxonomists for standard genome sequencing and annotation.</title>
        <authorList>
            <consortium name="The Broad Institute Genomics Platform"/>
            <consortium name="The Broad Institute Genome Sequencing Center for Infectious Disease"/>
            <person name="Wu L."/>
            <person name="Ma J."/>
        </authorList>
    </citation>
    <scope>NUCLEOTIDE SEQUENCE [LARGE SCALE GENOMIC DNA]</scope>
    <source>
        <strain evidence="3">KCTC 22814</strain>
    </source>
</reference>
<sequence length="55" mass="6235">MKPIILLLMTIVLFVATWNVNTDSLPVLGALTVVFFLLLLYVMRILRRMQAADEG</sequence>
<proteinExistence type="predicted"/>
<evidence type="ECO:0000313" key="3">
    <source>
        <dbReference type="Proteomes" id="UP001597525"/>
    </source>
</evidence>
<dbReference type="RefSeq" id="WP_320184784.1">
    <property type="nucleotide sequence ID" value="NZ_CP138332.1"/>
</dbReference>
<dbReference type="EMBL" id="JBHUPB010000010">
    <property type="protein sequence ID" value="MFD2968953.1"/>
    <property type="molecule type" value="Genomic_DNA"/>
</dbReference>
<keyword evidence="3" id="KW-1185">Reference proteome</keyword>
<keyword evidence="1" id="KW-0472">Membrane</keyword>
<keyword evidence="1" id="KW-0812">Transmembrane</keyword>
<evidence type="ECO:0000313" key="2">
    <source>
        <dbReference type="EMBL" id="MFD2968953.1"/>
    </source>
</evidence>
<name>A0ABW6BK38_9SPHI</name>
<feature type="transmembrane region" description="Helical" evidence="1">
    <location>
        <begin position="29"/>
        <end position="46"/>
    </location>
</feature>
<evidence type="ECO:0008006" key="4">
    <source>
        <dbReference type="Google" id="ProtNLM"/>
    </source>
</evidence>
<organism evidence="2 3">
    <name type="scientific">Sphingobacterium bambusae</name>
    <dbReference type="NCBI Taxonomy" id="662858"/>
    <lineage>
        <taxon>Bacteria</taxon>
        <taxon>Pseudomonadati</taxon>
        <taxon>Bacteroidota</taxon>
        <taxon>Sphingobacteriia</taxon>
        <taxon>Sphingobacteriales</taxon>
        <taxon>Sphingobacteriaceae</taxon>
        <taxon>Sphingobacterium</taxon>
    </lineage>
</organism>